<evidence type="ECO:0000256" key="1">
    <source>
        <dbReference type="SAM" id="SignalP"/>
    </source>
</evidence>
<reference evidence="3" key="1">
    <citation type="journal article" date="2019" name="Int. J. Syst. Evol. Microbiol.">
        <title>The Global Catalogue of Microorganisms (GCM) 10K type strain sequencing project: providing services to taxonomists for standard genome sequencing and annotation.</title>
        <authorList>
            <consortium name="The Broad Institute Genomics Platform"/>
            <consortium name="The Broad Institute Genome Sequencing Center for Infectious Disease"/>
            <person name="Wu L."/>
            <person name="Ma J."/>
        </authorList>
    </citation>
    <scope>NUCLEOTIDE SEQUENCE [LARGE SCALE GENOMIC DNA]</scope>
    <source>
        <strain evidence="3">CGMCC 1.16031</strain>
    </source>
</reference>
<dbReference type="EMBL" id="JBHSUS010000001">
    <property type="protein sequence ID" value="MFC6438885.1"/>
    <property type="molecule type" value="Genomic_DNA"/>
</dbReference>
<sequence length="189" mass="21408">MKILLLVCSMLSFASHAGDWDIWKSQQRHWFGNPGDQAKLTLTSQKYSFAGLEDKRRELNLDWRLSPRFALDASLLMRRHEVEGGMCQFRLNSAALEMMPVMQLTASSTVGVGVRRYLSGDLNVGNAINLVLEQGEGVFVSARTAHVWGDDHLELRLSSTRLQADQDSLVNPQQEFTNHALKLTYRARF</sequence>
<evidence type="ECO:0000313" key="3">
    <source>
        <dbReference type="Proteomes" id="UP001596364"/>
    </source>
</evidence>
<proteinExistence type="predicted"/>
<comment type="caution">
    <text evidence="2">The sequence shown here is derived from an EMBL/GenBank/DDBJ whole genome shotgun (WGS) entry which is preliminary data.</text>
</comment>
<organism evidence="2 3">
    <name type="scientific">Pseudobowmanella zhangzhouensis</name>
    <dbReference type="NCBI Taxonomy" id="1537679"/>
    <lineage>
        <taxon>Bacteria</taxon>
        <taxon>Pseudomonadati</taxon>
        <taxon>Pseudomonadota</taxon>
        <taxon>Gammaproteobacteria</taxon>
        <taxon>Alteromonadales</taxon>
        <taxon>Alteromonadaceae</taxon>
    </lineage>
</organism>
<name>A0ABW1XFV0_9ALTE</name>
<gene>
    <name evidence="2" type="ORF">ACFP85_01790</name>
</gene>
<dbReference type="RefSeq" id="WP_131258985.1">
    <property type="nucleotide sequence ID" value="NZ_JBHSUS010000001.1"/>
</dbReference>
<dbReference type="Proteomes" id="UP001596364">
    <property type="component" value="Unassembled WGS sequence"/>
</dbReference>
<evidence type="ECO:0000313" key="2">
    <source>
        <dbReference type="EMBL" id="MFC6438885.1"/>
    </source>
</evidence>
<evidence type="ECO:0008006" key="4">
    <source>
        <dbReference type="Google" id="ProtNLM"/>
    </source>
</evidence>
<keyword evidence="3" id="KW-1185">Reference proteome</keyword>
<keyword evidence="1" id="KW-0732">Signal</keyword>
<accession>A0ABW1XFV0</accession>
<feature type="signal peptide" evidence="1">
    <location>
        <begin position="1"/>
        <end position="17"/>
    </location>
</feature>
<feature type="chain" id="PRO_5047422184" description="Outer membrane protein beta-barrel domain-containing protein" evidence="1">
    <location>
        <begin position="18"/>
        <end position="189"/>
    </location>
</feature>
<protein>
    <recommendedName>
        <fullName evidence="4">Outer membrane protein beta-barrel domain-containing protein</fullName>
    </recommendedName>
</protein>